<dbReference type="AlphaFoldDB" id="A0A9Q8SV67"/>
<dbReference type="Proteomes" id="UP000830671">
    <property type="component" value="Chromosome 4"/>
</dbReference>
<evidence type="ECO:0000313" key="2">
    <source>
        <dbReference type="EMBL" id="UQC83680.1"/>
    </source>
</evidence>
<name>A0A9Q8SV67_9PEZI</name>
<dbReference type="KEGG" id="clup:CLUP02_09176"/>
<feature type="region of interest" description="Disordered" evidence="1">
    <location>
        <begin position="295"/>
        <end position="342"/>
    </location>
</feature>
<reference evidence="2" key="1">
    <citation type="journal article" date="2021" name="Mol. Plant Microbe Interact.">
        <title>Complete Genome Sequence of the Plant-Pathogenic Fungus Colletotrichum lupini.</title>
        <authorList>
            <person name="Baroncelli R."/>
            <person name="Pensec F."/>
            <person name="Da Lio D."/>
            <person name="Boufleur T."/>
            <person name="Vicente I."/>
            <person name="Sarrocco S."/>
            <person name="Picot A."/>
            <person name="Baraldi E."/>
            <person name="Sukno S."/>
            <person name="Thon M."/>
            <person name="Le Floch G."/>
        </authorList>
    </citation>
    <scope>NUCLEOTIDE SEQUENCE</scope>
    <source>
        <strain evidence="2">IMI 504893</strain>
    </source>
</reference>
<gene>
    <name evidence="2" type="ORF">CLUP02_09176</name>
</gene>
<evidence type="ECO:0000256" key="1">
    <source>
        <dbReference type="SAM" id="MobiDB-lite"/>
    </source>
</evidence>
<accession>A0A9Q8SV67</accession>
<keyword evidence="3" id="KW-1185">Reference proteome</keyword>
<feature type="compositionally biased region" description="Gly residues" evidence="1">
    <location>
        <begin position="408"/>
        <end position="418"/>
    </location>
</feature>
<evidence type="ECO:0000313" key="3">
    <source>
        <dbReference type="Proteomes" id="UP000830671"/>
    </source>
</evidence>
<dbReference type="EMBL" id="CP019476">
    <property type="protein sequence ID" value="UQC83680.1"/>
    <property type="molecule type" value="Genomic_DNA"/>
</dbReference>
<dbReference type="GeneID" id="73343165"/>
<dbReference type="RefSeq" id="XP_049145299.1">
    <property type="nucleotide sequence ID" value="XM_049288155.1"/>
</dbReference>
<protein>
    <submittedName>
        <fullName evidence="2">Uncharacterized protein</fullName>
    </submittedName>
</protein>
<organism evidence="2 3">
    <name type="scientific">Colletotrichum lupini</name>
    <dbReference type="NCBI Taxonomy" id="145971"/>
    <lineage>
        <taxon>Eukaryota</taxon>
        <taxon>Fungi</taxon>
        <taxon>Dikarya</taxon>
        <taxon>Ascomycota</taxon>
        <taxon>Pezizomycotina</taxon>
        <taxon>Sordariomycetes</taxon>
        <taxon>Hypocreomycetidae</taxon>
        <taxon>Glomerellales</taxon>
        <taxon>Glomerellaceae</taxon>
        <taxon>Colletotrichum</taxon>
        <taxon>Colletotrichum acutatum species complex</taxon>
    </lineage>
</organism>
<sequence>MIMLKLLHQGLDGWIKFGKALGNFDQFSHVSEQTASLRILEALFFLFRKISGAHVPYIFLSSAVTDFLTPRELSVCIIGHFGSQSDIILQSLVTLYPVSGTPPGESFLIGAPKFNARCSIQAYQGVGKLGSASPGRCSDSKRNSVKVVRQGAQIPSEALKGLRRRQENGASYLVDDSESWPHLRVTLVSYYLQLRGPPIPGYQDKATFVFLNIASSFLLPVGISSITLLTYSFGSRPALHDFFLGVERLPDRANGGGSSTPQASGGHVSLSVGGSKLDFLRVAFFLGPQVSLTHHQEASKSSGEDAIPEPKMDRQRGSSTNNLVDGHSSHDKHGSAEMWHPTPSLTDFVDAVQSAHERLAVRNTSGKQARMEGKSAAASALSAIPGLNSLLQPLKPSEGTKSHQFTGGHKGNFAKGGR</sequence>
<proteinExistence type="predicted"/>
<feature type="region of interest" description="Disordered" evidence="1">
    <location>
        <begin position="393"/>
        <end position="418"/>
    </location>
</feature>